<reference evidence="2" key="2">
    <citation type="journal article" date="2020" name="Nat. Commun.">
        <title>Large-scale genome sequencing of mycorrhizal fungi provides insights into the early evolution of symbiotic traits.</title>
        <authorList>
            <person name="Miyauchi S."/>
            <person name="Kiss E."/>
            <person name="Kuo A."/>
            <person name="Drula E."/>
            <person name="Kohler A."/>
            <person name="Sanchez-Garcia M."/>
            <person name="Morin E."/>
            <person name="Andreopoulos B."/>
            <person name="Barry K.W."/>
            <person name="Bonito G."/>
            <person name="Buee M."/>
            <person name="Carver A."/>
            <person name="Chen C."/>
            <person name="Cichocki N."/>
            <person name="Clum A."/>
            <person name="Culley D."/>
            <person name="Crous P.W."/>
            <person name="Fauchery L."/>
            <person name="Girlanda M."/>
            <person name="Hayes R.D."/>
            <person name="Keri Z."/>
            <person name="LaButti K."/>
            <person name="Lipzen A."/>
            <person name="Lombard V."/>
            <person name="Magnuson J."/>
            <person name="Maillard F."/>
            <person name="Murat C."/>
            <person name="Nolan M."/>
            <person name="Ohm R.A."/>
            <person name="Pangilinan J."/>
            <person name="Pereira M.F."/>
            <person name="Perotto S."/>
            <person name="Peter M."/>
            <person name="Pfister S."/>
            <person name="Riley R."/>
            <person name="Sitrit Y."/>
            <person name="Stielow J.B."/>
            <person name="Szollosi G."/>
            <person name="Zifcakova L."/>
            <person name="Stursova M."/>
            <person name="Spatafora J.W."/>
            <person name="Tedersoo L."/>
            <person name="Vaario L.M."/>
            <person name="Yamada A."/>
            <person name="Yan M."/>
            <person name="Wang P."/>
            <person name="Xu J."/>
            <person name="Bruns T."/>
            <person name="Baldrian P."/>
            <person name="Vilgalys R."/>
            <person name="Dunand C."/>
            <person name="Henrissat B."/>
            <person name="Grigoriev I.V."/>
            <person name="Hibbett D."/>
            <person name="Nagy L.G."/>
            <person name="Martin F.M."/>
        </authorList>
    </citation>
    <scope>NUCLEOTIDE SEQUENCE</scope>
    <source>
        <strain evidence="2">Prilba</strain>
    </source>
</reference>
<reference evidence="2" key="1">
    <citation type="submission" date="2019-10" db="EMBL/GenBank/DDBJ databases">
        <authorList>
            <consortium name="DOE Joint Genome Institute"/>
            <person name="Kuo A."/>
            <person name="Miyauchi S."/>
            <person name="Kiss E."/>
            <person name="Drula E."/>
            <person name="Kohler A."/>
            <person name="Sanchez-Garcia M."/>
            <person name="Andreopoulos B."/>
            <person name="Barry K.W."/>
            <person name="Bonito G."/>
            <person name="Buee M."/>
            <person name="Carver A."/>
            <person name="Chen C."/>
            <person name="Cichocki N."/>
            <person name="Clum A."/>
            <person name="Culley D."/>
            <person name="Crous P.W."/>
            <person name="Fauchery L."/>
            <person name="Girlanda M."/>
            <person name="Hayes R."/>
            <person name="Keri Z."/>
            <person name="LaButti K."/>
            <person name="Lipzen A."/>
            <person name="Lombard V."/>
            <person name="Magnuson J."/>
            <person name="Maillard F."/>
            <person name="Morin E."/>
            <person name="Murat C."/>
            <person name="Nolan M."/>
            <person name="Ohm R."/>
            <person name="Pangilinan J."/>
            <person name="Pereira M."/>
            <person name="Perotto S."/>
            <person name="Peter M."/>
            <person name="Riley R."/>
            <person name="Sitrit Y."/>
            <person name="Stielow B."/>
            <person name="Szollosi G."/>
            <person name="Zifcakova L."/>
            <person name="Stursova M."/>
            <person name="Spatafora J.W."/>
            <person name="Tedersoo L."/>
            <person name="Vaario L.-M."/>
            <person name="Yamada A."/>
            <person name="Yan M."/>
            <person name="Wang P."/>
            <person name="Xu J."/>
            <person name="Bruns T."/>
            <person name="Baldrian P."/>
            <person name="Vilgalys R."/>
            <person name="Henrissat B."/>
            <person name="Grigoriev I.V."/>
            <person name="Hibbett D."/>
            <person name="Nagy L.G."/>
            <person name="Martin F.M."/>
        </authorList>
    </citation>
    <scope>NUCLEOTIDE SEQUENCE</scope>
    <source>
        <strain evidence="2">Prilba</strain>
    </source>
</reference>
<dbReference type="OrthoDB" id="3362711at2759"/>
<feature type="chain" id="PRO_5040443467" evidence="1">
    <location>
        <begin position="24"/>
        <end position="179"/>
    </location>
</feature>
<evidence type="ECO:0000256" key="1">
    <source>
        <dbReference type="SAM" id="SignalP"/>
    </source>
</evidence>
<dbReference type="Proteomes" id="UP000759537">
    <property type="component" value="Unassembled WGS sequence"/>
</dbReference>
<evidence type="ECO:0000313" key="3">
    <source>
        <dbReference type="Proteomes" id="UP000759537"/>
    </source>
</evidence>
<protein>
    <submittedName>
        <fullName evidence="2">Uncharacterized protein</fullName>
    </submittedName>
</protein>
<accession>A0A9P5MSP8</accession>
<evidence type="ECO:0000313" key="2">
    <source>
        <dbReference type="EMBL" id="KAF8477803.1"/>
    </source>
</evidence>
<proteinExistence type="predicted"/>
<dbReference type="EMBL" id="WHVB01000013">
    <property type="protein sequence ID" value="KAF8477803.1"/>
    <property type="molecule type" value="Genomic_DNA"/>
</dbReference>
<sequence>MSLRGVLAALLSSSFFFSGFAAAGVVMAPDCDASEYAWTSNSRGQSACVVTAYLMSACNEGSFTINRLSPGTAYTGPSGGSADDSDLCKCNGIAYSLLSACAACQGSGWISWTDYSANCTQVMDAMEFPYPVPPQINVPYWAIVDVPINDTWSPSEAQSIGGQSPLLCPLLPLLSLTSF</sequence>
<keyword evidence="3" id="KW-1185">Reference proteome</keyword>
<comment type="caution">
    <text evidence="2">The sequence shown here is derived from an EMBL/GenBank/DDBJ whole genome shotgun (WGS) entry which is preliminary data.</text>
</comment>
<organism evidence="2 3">
    <name type="scientific">Russula ochroleuca</name>
    <dbReference type="NCBI Taxonomy" id="152965"/>
    <lineage>
        <taxon>Eukaryota</taxon>
        <taxon>Fungi</taxon>
        <taxon>Dikarya</taxon>
        <taxon>Basidiomycota</taxon>
        <taxon>Agaricomycotina</taxon>
        <taxon>Agaricomycetes</taxon>
        <taxon>Russulales</taxon>
        <taxon>Russulaceae</taxon>
        <taxon>Russula</taxon>
    </lineage>
</organism>
<keyword evidence="1" id="KW-0732">Signal</keyword>
<feature type="signal peptide" evidence="1">
    <location>
        <begin position="1"/>
        <end position="23"/>
    </location>
</feature>
<name>A0A9P5MSP8_9AGAM</name>
<dbReference type="AlphaFoldDB" id="A0A9P5MSP8"/>
<gene>
    <name evidence="2" type="ORF">DFH94DRAFT_93310</name>
</gene>